<keyword evidence="1" id="KW-1133">Transmembrane helix</keyword>
<sequence length="334" mass="35926">MVAEEVLTRSAAPSAPAPKVIDKRVAALKRFAISITVFNIVGRLWLGFETSWASLCVALLTAYTAELFFEFVDAKASGRRPRYEGGLRSFVIFLLPGHIGAVAISMLLYPGGELWPFVFAVTVASAGKYLFQAPVNGKLRHVLNPSNLGISATLLVFPWVGVGLPYQFTETTSGIVDWIIPLALFASGIMLNSKLTGKMPLVLSWLGFFALQAVLRGLDPTVSLVGALAPMTGLAFLLFTTYMITDPGSTPVRPLNQVAFGAACAACYAGFMLLHIAYGIFYSVVVVCAIRGGYLWFRHWRGIRTQRAQASVPEAGQQLSAPTGTAVPAMTLSE</sequence>
<keyword evidence="1" id="KW-0812">Transmembrane</keyword>
<gene>
    <name evidence="2" type="ORF">DFJ67_4915</name>
</gene>
<feature type="transmembrane region" description="Helical" evidence="1">
    <location>
        <begin position="174"/>
        <end position="192"/>
    </location>
</feature>
<evidence type="ECO:0000313" key="2">
    <source>
        <dbReference type="EMBL" id="REF98890.1"/>
    </source>
</evidence>
<dbReference type="OrthoDB" id="9776359at2"/>
<evidence type="ECO:0000256" key="1">
    <source>
        <dbReference type="SAM" id="Phobius"/>
    </source>
</evidence>
<reference evidence="2 3" key="1">
    <citation type="submission" date="2018-08" db="EMBL/GenBank/DDBJ databases">
        <title>Sequencing the genomes of 1000 actinobacteria strains.</title>
        <authorList>
            <person name="Klenk H.-P."/>
        </authorList>
    </citation>
    <scope>NUCLEOTIDE SEQUENCE [LARGE SCALE GENOMIC DNA]</scope>
    <source>
        <strain evidence="2 3">DSM 44099</strain>
    </source>
</reference>
<evidence type="ECO:0008006" key="4">
    <source>
        <dbReference type="Google" id="ProtNLM"/>
    </source>
</evidence>
<feature type="transmembrane region" description="Helical" evidence="1">
    <location>
        <begin position="224"/>
        <end position="245"/>
    </location>
</feature>
<feature type="transmembrane region" description="Helical" evidence="1">
    <location>
        <begin position="52"/>
        <end position="69"/>
    </location>
</feature>
<dbReference type="AlphaFoldDB" id="A0A3D9ZYJ0"/>
<keyword evidence="3" id="KW-1185">Reference proteome</keyword>
<dbReference type="EMBL" id="QUMQ01000001">
    <property type="protein sequence ID" value="REF98890.1"/>
    <property type="molecule type" value="Genomic_DNA"/>
</dbReference>
<protein>
    <recommendedName>
        <fullName evidence="4">NQR2/RnfD/RnfE family subunit of NADH-ubiquinone oxidoreductase</fullName>
    </recommendedName>
</protein>
<feature type="transmembrane region" description="Helical" evidence="1">
    <location>
        <begin position="27"/>
        <end position="46"/>
    </location>
</feature>
<feature type="transmembrane region" description="Helical" evidence="1">
    <location>
        <begin position="257"/>
        <end position="274"/>
    </location>
</feature>
<dbReference type="RefSeq" id="WP_116070124.1">
    <property type="nucleotide sequence ID" value="NZ_BONB01000004.1"/>
</dbReference>
<dbReference type="Proteomes" id="UP000256913">
    <property type="component" value="Unassembled WGS sequence"/>
</dbReference>
<organism evidence="2 3">
    <name type="scientific">Asanoa ferruginea</name>
    <dbReference type="NCBI Taxonomy" id="53367"/>
    <lineage>
        <taxon>Bacteria</taxon>
        <taxon>Bacillati</taxon>
        <taxon>Actinomycetota</taxon>
        <taxon>Actinomycetes</taxon>
        <taxon>Micromonosporales</taxon>
        <taxon>Micromonosporaceae</taxon>
        <taxon>Asanoa</taxon>
    </lineage>
</organism>
<feature type="transmembrane region" description="Helical" evidence="1">
    <location>
        <begin position="90"/>
        <end position="108"/>
    </location>
</feature>
<keyword evidence="1" id="KW-0472">Membrane</keyword>
<evidence type="ECO:0000313" key="3">
    <source>
        <dbReference type="Proteomes" id="UP000256913"/>
    </source>
</evidence>
<feature type="transmembrane region" description="Helical" evidence="1">
    <location>
        <begin position="114"/>
        <end position="131"/>
    </location>
</feature>
<feature type="transmembrane region" description="Helical" evidence="1">
    <location>
        <begin position="143"/>
        <end position="162"/>
    </location>
</feature>
<comment type="caution">
    <text evidence="2">The sequence shown here is derived from an EMBL/GenBank/DDBJ whole genome shotgun (WGS) entry which is preliminary data.</text>
</comment>
<accession>A0A3D9ZYJ0</accession>
<proteinExistence type="predicted"/>
<name>A0A3D9ZYJ0_9ACTN</name>